<dbReference type="AlphaFoldDB" id="A0A9W7CUG1"/>
<dbReference type="InterPro" id="IPR052727">
    <property type="entry name" value="Rab4/Rab5_effector"/>
</dbReference>
<feature type="compositionally biased region" description="Basic and acidic residues" evidence="1">
    <location>
        <begin position="16"/>
        <end position="29"/>
    </location>
</feature>
<keyword evidence="3" id="KW-1185">Reference proteome</keyword>
<name>A0A9W7CUG1_9STRA</name>
<dbReference type="Gene3D" id="3.30.530.20">
    <property type="match status" value="1"/>
</dbReference>
<gene>
    <name evidence="2" type="ORF">Pfra01_001147700</name>
</gene>
<feature type="region of interest" description="Disordered" evidence="1">
    <location>
        <begin position="163"/>
        <end position="221"/>
    </location>
</feature>
<proteinExistence type="predicted"/>
<evidence type="ECO:0000313" key="2">
    <source>
        <dbReference type="EMBL" id="GMF39060.1"/>
    </source>
</evidence>
<sequence length="517" mass="58359">MGICRVWKQTTGQQPRESRDPATVSTDRHLGRSNGLCTQRCRFFRLKVKLHQRIPQLFTQRFPRDPSLRDLLRRRKADCFSTLFLLAVMPKSFQSQGVVPECVYLSEKQQRLLTDLADGIIAETLETYEAFIANGRDLPSHEWKHVKSKEKVHVYRSRHDKVLKARRQSQDEKDPSRPRLLSLSAMERHEREASGRPYVYDDEGPTLQEKDSTNTHSSSSDAGSFSLDDTCVLAHVKPSHVPLVVAVGMVDGTVEDVAFGAFASNKRSWLVRNSYVHNDVFDDRKVLATLQSPSEEDPFRSVTIKWATGSYGTFTTRRDFLYLESMGMAYDSDGERIFYNLIHSIELDDCPPLDNRHNIIRVQMTTCYIGRQLHDNSVEMFCRGFVDPRGDMIESYGILMLAHNVANCSGFVECSNLKKLSWLMALRRRSDAAGVPLSSECGVCKKSLKKLGLLQSPSGCAICRCLTCNKCNVQKKLTVDASSNEVTQKNLTFCLPCVLEAKGLAAWEIAASSLRSP</sequence>
<evidence type="ECO:0000313" key="3">
    <source>
        <dbReference type="Proteomes" id="UP001165121"/>
    </source>
</evidence>
<dbReference type="OrthoDB" id="99575at2759"/>
<dbReference type="Proteomes" id="UP001165121">
    <property type="component" value="Unassembled WGS sequence"/>
</dbReference>
<accession>A0A9W7CUG1</accession>
<dbReference type="PANTHER" id="PTHR13510:SF44">
    <property type="entry name" value="RABENOSYN-5"/>
    <property type="match status" value="1"/>
</dbReference>
<dbReference type="InterPro" id="IPR023393">
    <property type="entry name" value="START-like_dom_sf"/>
</dbReference>
<feature type="region of interest" description="Disordered" evidence="1">
    <location>
        <begin position="8"/>
        <end position="29"/>
    </location>
</feature>
<dbReference type="PANTHER" id="PTHR13510">
    <property type="entry name" value="FYVE-FINGER-CONTAINING RAB5 EFFECTOR PROTEIN RABENOSYN-5-RELATED"/>
    <property type="match status" value="1"/>
</dbReference>
<evidence type="ECO:0000256" key="1">
    <source>
        <dbReference type="SAM" id="MobiDB-lite"/>
    </source>
</evidence>
<comment type="caution">
    <text evidence="2">The sequence shown here is derived from an EMBL/GenBank/DDBJ whole genome shotgun (WGS) entry which is preliminary data.</text>
</comment>
<dbReference type="EMBL" id="BSXT01001130">
    <property type="protein sequence ID" value="GMF39060.1"/>
    <property type="molecule type" value="Genomic_DNA"/>
</dbReference>
<organism evidence="2 3">
    <name type="scientific">Phytophthora fragariaefolia</name>
    <dbReference type="NCBI Taxonomy" id="1490495"/>
    <lineage>
        <taxon>Eukaryota</taxon>
        <taxon>Sar</taxon>
        <taxon>Stramenopiles</taxon>
        <taxon>Oomycota</taxon>
        <taxon>Peronosporomycetes</taxon>
        <taxon>Peronosporales</taxon>
        <taxon>Peronosporaceae</taxon>
        <taxon>Phytophthora</taxon>
    </lineage>
</organism>
<reference evidence="2" key="1">
    <citation type="submission" date="2023-04" db="EMBL/GenBank/DDBJ databases">
        <title>Phytophthora fragariaefolia NBRC 109709.</title>
        <authorList>
            <person name="Ichikawa N."/>
            <person name="Sato H."/>
            <person name="Tonouchi N."/>
        </authorList>
    </citation>
    <scope>NUCLEOTIDE SEQUENCE</scope>
    <source>
        <strain evidence="2">NBRC 109709</strain>
    </source>
</reference>
<protein>
    <submittedName>
        <fullName evidence="2">Unnamed protein product</fullName>
    </submittedName>
</protein>
<feature type="compositionally biased region" description="Basic and acidic residues" evidence="1">
    <location>
        <begin position="163"/>
        <end position="177"/>
    </location>
</feature>